<reference evidence="1" key="2">
    <citation type="submission" date="2023-05" db="EMBL/GenBank/DDBJ databases">
        <authorList>
            <consortium name="Lawrence Berkeley National Laboratory"/>
            <person name="Steindorff A."/>
            <person name="Hensen N."/>
            <person name="Bonometti L."/>
            <person name="Westerberg I."/>
            <person name="Brannstrom I.O."/>
            <person name="Guillou S."/>
            <person name="Cros-Aarteil S."/>
            <person name="Calhoun S."/>
            <person name="Haridas S."/>
            <person name="Kuo A."/>
            <person name="Mondo S."/>
            <person name="Pangilinan J."/>
            <person name="Riley R."/>
            <person name="Labutti K."/>
            <person name="Andreopoulos B."/>
            <person name="Lipzen A."/>
            <person name="Chen C."/>
            <person name="Yanf M."/>
            <person name="Daum C."/>
            <person name="Ng V."/>
            <person name="Clum A."/>
            <person name="Ohm R."/>
            <person name="Martin F."/>
            <person name="Silar P."/>
            <person name="Natvig D."/>
            <person name="Lalanne C."/>
            <person name="Gautier V."/>
            <person name="Ament-Velasquez S.L."/>
            <person name="Kruys A."/>
            <person name="Hutchinson M.I."/>
            <person name="Powell A.J."/>
            <person name="Barry K."/>
            <person name="Miller A.N."/>
            <person name="Grigoriev I.V."/>
            <person name="Debuchy R."/>
            <person name="Gladieux P."/>
            <person name="Thoren M.H."/>
            <person name="Johannesson H."/>
        </authorList>
    </citation>
    <scope>NUCLEOTIDE SEQUENCE</scope>
    <source>
        <strain evidence="1">CBS 757.83</strain>
    </source>
</reference>
<accession>A0AAN6QEX2</accession>
<keyword evidence="2" id="KW-1185">Reference proteome</keyword>
<reference evidence="1" key="1">
    <citation type="journal article" date="2023" name="Mol. Phylogenet. Evol.">
        <title>Genome-scale phylogeny and comparative genomics of the fungal order Sordariales.</title>
        <authorList>
            <person name="Hensen N."/>
            <person name="Bonometti L."/>
            <person name="Westerberg I."/>
            <person name="Brannstrom I.O."/>
            <person name="Guillou S."/>
            <person name="Cros-Aarteil S."/>
            <person name="Calhoun S."/>
            <person name="Haridas S."/>
            <person name="Kuo A."/>
            <person name="Mondo S."/>
            <person name="Pangilinan J."/>
            <person name="Riley R."/>
            <person name="LaButti K."/>
            <person name="Andreopoulos B."/>
            <person name="Lipzen A."/>
            <person name="Chen C."/>
            <person name="Yan M."/>
            <person name="Daum C."/>
            <person name="Ng V."/>
            <person name="Clum A."/>
            <person name="Steindorff A."/>
            <person name="Ohm R.A."/>
            <person name="Martin F."/>
            <person name="Silar P."/>
            <person name="Natvig D.O."/>
            <person name="Lalanne C."/>
            <person name="Gautier V."/>
            <person name="Ament-Velasquez S.L."/>
            <person name="Kruys A."/>
            <person name="Hutchinson M.I."/>
            <person name="Powell A.J."/>
            <person name="Barry K."/>
            <person name="Miller A.N."/>
            <person name="Grigoriev I.V."/>
            <person name="Debuchy R."/>
            <person name="Gladieux P."/>
            <person name="Hiltunen Thoren M."/>
            <person name="Johannesson H."/>
        </authorList>
    </citation>
    <scope>NUCLEOTIDE SEQUENCE</scope>
    <source>
        <strain evidence="1">CBS 757.83</strain>
    </source>
</reference>
<dbReference type="Proteomes" id="UP001305647">
    <property type="component" value="Unassembled WGS sequence"/>
</dbReference>
<name>A0AAN6QEX2_9PEZI</name>
<proteinExistence type="predicted"/>
<evidence type="ECO:0000313" key="2">
    <source>
        <dbReference type="Proteomes" id="UP001305647"/>
    </source>
</evidence>
<organism evidence="1 2">
    <name type="scientific">Parathielavia hyrcaniae</name>
    <dbReference type="NCBI Taxonomy" id="113614"/>
    <lineage>
        <taxon>Eukaryota</taxon>
        <taxon>Fungi</taxon>
        <taxon>Dikarya</taxon>
        <taxon>Ascomycota</taxon>
        <taxon>Pezizomycotina</taxon>
        <taxon>Sordariomycetes</taxon>
        <taxon>Sordariomycetidae</taxon>
        <taxon>Sordariales</taxon>
        <taxon>Chaetomiaceae</taxon>
        <taxon>Parathielavia</taxon>
    </lineage>
</organism>
<comment type="caution">
    <text evidence="1">The sequence shown here is derived from an EMBL/GenBank/DDBJ whole genome shotgun (WGS) entry which is preliminary data.</text>
</comment>
<gene>
    <name evidence="1" type="ORF">N658DRAFT_563110</name>
</gene>
<dbReference type="EMBL" id="MU863624">
    <property type="protein sequence ID" value="KAK4106186.1"/>
    <property type="molecule type" value="Genomic_DNA"/>
</dbReference>
<sequence>MHFLECNEDVLLLMLGYLSRADLHAVCLAHSRLRQIAEPLLYSAIEFTFRRNVKPQPDPHPLTSLVRTVLKRPDLDAYVLSLSCKGGAEPSTGRDGEAPKMTVGESDLREPLSFVSKAQVSYRDAWLEALRQGTIDAYLAVLVSQLPRLRRLHLARVFCIRNNLIGLVLRSILCDPDPHRLSPDASTSLGHLEAVYLERFLPNTEDVLAFFYLPSLKEMSVSIDDPLAPDLAWPTTQPPSAHGLVSLRLAEIRESHLGQLLSVTPRLRSLHWTWHYSPDLEDPWNTPVINLDLLMPALAHVKDTLTELVLPAINNCCVWSKAASWPPRLRLVIPLVFFTGFALPAQETLGSCLPCNLEDLTLADDLFRHTFIHEYWEREVGHTSVISRWLADVKTSTPHLRRLCLVLLNEENELELEDVNVRNEIRDLTSRAGIELEVIDEELY</sequence>
<evidence type="ECO:0008006" key="3">
    <source>
        <dbReference type="Google" id="ProtNLM"/>
    </source>
</evidence>
<evidence type="ECO:0000313" key="1">
    <source>
        <dbReference type="EMBL" id="KAK4106186.1"/>
    </source>
</evidence>
<protein>
    <recommendedName>
        <fullName evidence="3">F-box domain-containing protein</fullName>
    </recommendedName>
</protein>
<dbReference type="AlphaFoldDB" id="A0AAN6QEX2"/>